<geneLocation type="plasmid" evidence="1">
    <name>unnamed1</name>
</geneLocation>
<organism evidence="1">
    <name type="scientific">Brevibacillus laterosporus</name>
    <name type="common">Bacillus laterosporus</name>
    <dbReference type="NCBI Taxonomy" id="1465"/>
    <lineage>
        <taxon>Bacteria</taxon>
        <taxon>Bacillati</taxon>
        <taxon>Bacillota</taxon>
        <taxon>Bacilli</taxon>
        <taxon>Bacillales</taxon>
        <taxon>Paenibacillaceae</taxon>
        <taxon>Brevibacillus</taxon>
    </lineage>
</organism>
<dbReference type="EMBL" id="CP011075">
    <property type="protein sequence ID" value="AKF95153.1"/>
    <property type="molecule type" value="Genomic_DNA"/>
</dbReference>
<accession>A0A0F7EI77</accession>
<keyword evidence="1" id="KW-0614">Plasmid</keyword>
<gene>
    <name evidence="1" type="ORF">EX87_15980</name>
</gene>
<proteinExistence type="predicted"/>
<reference evidence="1" key="1">
    <citation type="submission" date="2015-03" db="EMBL/GenBank/DDBJ databases">
        <title>MIGS Cultured Bacterial/Archaeal sample from Brevibacillus laterosporus.</title>
        <authorList>
            <person name="Zeng D."/>
            <person name="Zhu L."/>
            <person name="Dong G."/>
            <person name="Ye W."/>
            <person name="Ren D."/>
            <person name="Wu L."/>
            <person name="Xu J."/>
            <person name="Li G."/>
            <person name="Guo L."/>
        </authorList>
    </citation>
    <scope>NUCLEOTIDE SEQUENCE</scope>
    <source>
        <strain evidence="1">B9</strain>
        <plasmid evidence="1">unnamed1</plasmid>
    </source>
</reference>
<protein>
    <submittedName>
        <fullName evidence="1">Uncharacterized protein</fullName>
    </submittedName>
</protein>
<sequence length="158" mass="18831">MENKLAYLHKSVFQGSLIPVKVLEETDFEIYTVVKHHESEQHYLHYQTCHLDLMAGGNHETYEFYLPLSTDQVVGLLFGEEAYHYPEHWRTTYWRTGKDDRLLAFDPTENFLNEKEARAERALLDSLRQYKQQFSSAADKEALTKYYFAQWDQQKKNQ</sequence>
<name>A0A0F7EI77_BRELA</name>
<dbReference type="RefSeq" id="WP_031414158.1">
    <property type="nucleotide sequence ID" value="NZ_CP011075.1"/>
</dbReference>
<dbReference type="AlphaFoldDB" id="A0A0F7EI77"/>
<evidence type="ECO:0000313" key="1">
    <source>
        <dbReference type="EMBL" id="AKF95153.1"/>
    </source>
</evidence>